<dbReference type="EMBL" id="CACVKT020008134">
    <property type="protein sequence ID" value="CAC5413389.1"/>
    <property type="molecule type" value="Genomic_DNA"/>
</dbReference>
<protein>
    <submittedName>
        <fullName evidence="2">Uncharacterized protein</fullName>
    </submittedName>
</protein>
<dbReference type="AlphaFoldDB" id="A0A6J8DXS3"/>
<evidence type="ECO:0000256" key="1">
    <source>
        <dbReference type="SAM" id="SignalP"/>
    </source>
</evidence>
<evidence type="ECO:0000313" key="3">
    <source>
        <dbReference type="Proteomes" id="UP000507470"/>
    </source>
</evidence>
<gene>
    <name evidence="2" type="ORF">MCOR_46282</name>
</gene>
<organism evidence="2 3">
    <name type="scientific">Mytilus coruscus</name>
    <name type="common">Sea mussel</name>
    <dbReference type="NCBI Taxonomy" id="42192"/>
    <lineage>
        <taxon>Eukaryota</taxon>
        <taxon>Metazoa</taxon>
        <taxon>Spiralia</taxon>
        <taxon>Lophotrochozoa</taxon>
        <taxon>Mollusca</taxon>
        <taxon>Bivalvia</taxon>
        <taxon>Autobranchia</taxon>
        <taxon>Pteriomorphia</taxon>
        <taxon>Mytilida</taxon>
        <taxon>Mytiloidea</taxon>
        <taxon>Mytilidae</taxon>
        <taxon>Mytilinae</taxon>
        <taxon>Mytilus</taxon>
    </lineage>
</organism>
<feature type="chain" id="PRO_5026884004" evidence="1">
    <location>
        <begin position="29"/>
        <end position="429"/>
    </location>
</feature>
<sequence length="429" mass="49726">MKNILVVLTSKWFFMVILLFILSSPTHSISEDEGEAAKLGLKLGKGLAKLLASREFKKSLHQIAKSVGPYLKGIGPFVGIVMAFIPIESDELIFMKNMMKTIDHRLDRVDDRFNDIERLIKWNVVQINFGQIEQRIKAVSREFEYIYNVPEAAVQNRKELYIWSYKSDYQNSGTKLYQAIVQRQGTFQEDLGTSVLRFTGNNRNMTQTFLIGVMQLLLQAVKVELGYLSINQFTHNVDYMTLDWEKRIQEVSEKFEQIDNQCVVNYHQQFGIDINEYSVKNKGLTHHQFVTGLYRQLKEKYYWRHWIVISSDPVGDAEHCAKVSGGYIKLRKNGRNLEVASVDENHPVMDLDMAEIKMKYVPVSERGGSWWTGYKNVRRPAAYICNYLDQSDASLVSVISNSASTGYAFHRSRFQIFHRNPYYTLIMWG</sequence>
<reference evidence="2 3" key="1">
    <citation type="submission" date="2020-06" db="EMBL/GenBank/DDBJ databases">
        <authorList>
            <person name="Li R."/>
            <person name="Bekaert M."/>
        </authorList>
    </citation>
    <scope>NUCLEOTIDE SEQUENCE [LARGE SCALE GENOMIC DNA]</scope>
    <source>
        <strain evidence="3">wild</strain>
    </source>
</reference>
<keyword evidence="3" id="KW-1185">Reference proteome</keyword>
<evidence type="ECO:0000313" key="2">
    <source>
        <dbReference type="EMBL" id="CAC5413389.1"/>
    </source>
</evidence>
<dbReference type="InterPro" id="IPR039051">
    <property type="entry name" value="SE-CTX-like"/>
</dbReference>
<dbReference type="OrthoDB" id="6060659at2759"/>
<proteinExistence type="predicted"/>
<accession>A0A6J8DXS3</accession>
<dbReference type="PANTHER" id="PTHR40472">
    <property type="entry name" value="RICIN B-TYPE LECTIN DOMAIN-CONTAINING PROTEIN"/>
    <property type="match status" value="1"/>
</dbReference>
<keyword evidence="1" id="KW-0732">Signal</keyword>
<dbReference type="PANTHER" id="PTHR40472:SF6">
    <property type="entry name" value="RICIN B-TYPE LECTIN DOMAIN-CONTAINING PROTEIN"/>
    <property type="match status" value="1"/>
</dbReference>
<feature type="signal peptide" evidence="1">
    <location>
        <begin position="1"/>
        <end position="28"/>
    </location>
</feature>
<dbReference type="Proteomes" id="UP000507470">
    <property type="component" value="Unassembled WGS sequence"/>
</dbReference>
<name>A0A6J8DXS3_MYTCO</name>